<dbReference type="Proteomes" id="UP000606498">
    <property type="component" value="Unassembled WGS sequence"/>
</dbReference>
<feature type="domain" description="KAP NTPase" evidence="1">
    <location>
        <begin position="5"/>
        <end position="243"/>
    </location>
</feature>
<keyword evidence="3" id="KW-1185">Reference proteome</keyword>
<dbReference type="SUPFAM" id="SSF52540">
    <property type="entry name" value="P-loop containing nucleoside triphosphate hydrolases"/>
    <property type="match status" value="1"/>
</dbReference>
<evidence type="ECO:0000259" key="1">
    <source>
        <dbReference type="Pfam" id="PF07693"/>
    </source>
</evidence>
<evidence type="ECO:0000313" key="2">
    <source>
        <dbReference type="EMBL" id="GGE94576.1"/>
    </source>
</evidence>
<name>A0ABQ1THR7_9GAMM</name>
<dbReference type="EMBL" id="BMKO01000022">
    <property type="protein sequence ID" value="GGE94576.1"/>
    <property type="molecule type" value="Genomic_DNA"/>
</dbReference>
<proteinExistence type="predicted"/>
<dbReference type="InterPro" id="IPR027417">
    <property type="entry name" value="P-loop_NTPase"/>
</dbReference>
<comment type="caution">
    <text evidence="2">The sequence shown here is derived from an EMBL/GenBank/DDBJ whole genome shotgun (WGS) entry which is preliminary data.</text>
</comment>
<accession>A0ABQ1THR7</accession>
<protein>
    <recommendedName>
        <fullName evidence="1">KAP NTPase domain-containing protein</fullName>
    </recommendedName>
</protein>
<organism evidence="2 3">
    <name type="scientific">Shewanella carassii</name>
    <dbReference type="NCBI Taxonomy" id="1987584"/>
    <lineage>
        <taxon>Bacteria</taxon>
        <taxon>Pseudomonadati</taxon>
        <taxon>Pseudomonadota</taxon>
        <taxon>Gammaproteobacteria</taxon>
        <taxon>Alteromonadales</taxon>
        <taxon>Shewanellaceae</taxon>
        <taxon>Shewanella</taxon>
    </lineage>
</organism>
<dbReference type="InterPro" id="IPR011646">
    <property type="entry name" value="KAP_P-loop"/>
</dbReference>
<gene>
    <name evidence="2" type="ORF">GCM10011520_38640</name>
</gene>
<sequence>MEINKHIVDNLDYYLSLPSPEYAFLLCGEWGVGKTHFIDAYIKNKSGENLKLIKISLFGLKNISEINTNIFQKLHPLLGSKSARLAGNIIKGAFSMGVKLDIDSDGDSESTLNTKLDKLDFFEFFSDKKKKEIVLVFDDLERSQISTVEVLGFINELVENSQTKVILIANEKVLNEGDNGDKYKDFKEKVIGKTFEIKHDFSSILCEFLDGYSLGDHKESIQYIYNRSNFKNLRKFKQSIDDFEYLIKNIDDKYKENDQFYKDLVRCFFALSIEVKKGGLSEEDLRKNTPFKKGAEKINSNDDIYKKYFSEQARLYNGDVWANIIFKGDLDRINEETSKLALFVEKVEKERPNWLKLWNFKELENDEFSSLIEEVEDELKCLVENDLRVYLHKIALVTYFSKNGLGKICVDEIKDIVKNYITKYKDSNFWKTHLVSDSSYHNGTGYGYFNDQDQDFIFLKTLIISENEKSYNQEKQIAKEREAKKILDSIVTSIESDLDDVFTDLLLNVYEYSPILNKIDPKVFVDSLMDANNATIGKFNDVICERYSENHILNNQVKYSYLRDELDFWEGVRTELDHILSNKVGLKSHILELFLKYTVSKVIGLLSKK</sequence>
<dbReference type="Gene3D" id="3.40.50.300">
    <property type="entry name" value="P-loop containing nucleotide triphosphate hydrolases"/>
    <property type="match status" value="1"/>
</dbReference>
<evidence type="ECO:0000313" key="3">
    <source>
        <dbReference type="Proteomes" id="UP000606498"/>
    </source>
</evidence>
<dbReference type="Pfam" id="PF07693">
    <property type="entry name" value="KAP_NTPase"/>
    <property type="match status" value="1"/>
</dbReference>
<reference evidence="3" key="1">
    <citation type="journal article" date="2019" name="Int. J. Syst. Evol. Microbiol.">
        <title>The Global Catalogue of Microorganisms (GCM) 10K type strain sequencing project: providing services to taxonomists for standard genome sequencing and annotation.</title>
        <authorList>
            <consortium name="The Broad Institute Genomics Platform"/>
            <consortium name="The Broad Institute Genome Sequencing Center for Infectious Disease"/>
            <person name="Wu L."/>
            <person name="Ma J."/>
        </authorList>
    </citation>
    <scope>NUCLEOTIDE SEQUENCE [LARGE SCALE GENOMIC DNA]</scope>
    <source>
        <strain evidence="3">CGMCC 1.16033</strain>
    </source>
</reference>
<dbReference type="RefSeq" id="WP_188726054.1">
    <property type="nucleotide sequence ID" value="NZ_BMKO01000022.1"/>
</dbReference>